<accession>A0ABX2IG97</accession>
<feature type="transmembrane region" description="Helical" evidence="6">
    <location>
        <begin position="200"/>
        <end position="220"/>
    </location>
</feature>
<comment type="subcellular location">
    <subcellularLocation>
        <location evidence="1">Cell membrane</location>
        <topology evidence="1">Multi-pass membrane protein</topology>
    </subcellularLocation>
</comment>
<keyword evidence="2" id="KW-1003">Cell membrane</keyword>
<protein>
    <submittedName>
        <fullName evidence="8">Type II secretion protein F</fullName>
    </submittedName>
</protein>
<evidence type="ECO:0000256" key="4">
    <source>
        <dbReference type="ARBA" id="ARBA00022989"/>
    </source>
</evidence>
<feature type="domain" description="Type II secretion system protein GspF" evidence="7">
    <location>
        <begin position="88"/>
        <end position="212"/>
    </location>
</feature>
<name>A0ABX2IG97_BLAHA</name>
<proteinExistence type="predicted"/>
<evidence type="ECO:0000256" key="1">
    <source>
        <dbReference type="ARBA" id="ARBA00004651"/>
    </source>
</evidence>
<evidence type="ECO:0000313" key="9">
    <source>
        <dbReference type="Proteomes" id="UP000822142"/>
    </source>
</evidence>
<keyword evidence="4 6" id="KW-1133">Transmembrane helix</keyword>
<evidence type="ECO:0000256" key="3">
    <source>
        <dbReference type="ARBA" id="ARBA00022692"/>
    </source>
</evidence>
<evidence type="ECO:0000259" key="7">
    <source>
        <dbReference type="Pfam" id="PF00482"/>
    </source>
</evidence>
<sequence length="255" mass="29781">MKKNRKKREKTDYQTYHLSWQQWIQYTAESVALCAGINYLFYKSPAVFLFMLPVPVWYIRQRRRQQIILRKRRLQNQFKDALNAIQVGIASGYSLENTVREARKDLERIYSKEAEMTQEFAYMESQIRHGVSLEELLYDLGLRSGVEDIMNFSDVLIQSKKMGGNMRIVLQNCITSIEERLEVKKEIQAVLSSRKMEQKIMSVIPLGIILYMQLTSPGFLDVLYGNEMGICIMTACLALYFAAFQWGVRLTEIEV</sequence>
<dbReference type="PANTHER" id="PTHR35007:SF1">
    <property type="entry name" value="PILUS ASSEMBLY PROTEIN"/>
    <property type="match status" value="1"/>
</dbReference>
<keyword evidence="3 6" id="KW-0812">Transmembrane</keyword>
<evidence type="ECO:0000256" key="6">
    <source>
        <dbReference type="SAM" id="Phobius"/>
    </source>
</evidence>
<dbReference type="EMBL" id="JAAITA010000032">
    <property type="protein sequence ID" value="NSJ87357.1"/>
    <property type="molecule type" value="Genomic_DNA"/>
</dbReference>
<dbReference type="Proteomes" id="UP000822142">
    <property type="component" value="Unassembled WGS sequence"/>
</dbReference>
<gene>
    <name evidence="8" type="ORF">G5A70_14535</name>
</gene>
<dbReference type="InterPro" id="IPR018076">
    <property type="entry name" value="T2SS_GspF_dom"/>
</dbReference>
<keyword evidence="9" id="KW-1185">Reference proteome</keyword>
<dbReference type="Pfam" id="PF00482">
    <property type="entry name" value="T2SSF"/>
    <property type="match status" value="1"/>
</dbReference>
<dbReference type="RefSeq" id="WP_173750192.1">
    <property type="nucleotide sequence ID" value="NZ_JAAITA010000032.1"/>
</dbReference>
<evidence type="ECO:0000256" key="2">
    <source>
        <dbReference type="ARBA" id="ARBA00022475"/>
    </source>
</evidence>
<keyword evidence="5 6" id="KW-0472">Membrane</keyword>
<evidence type="ECO:0000256" key="5">
    <source>
        <dbReference type="ARBA" id="ARBA00023136"/>
    </source>
</evidence>
<organism evidence="8 9">
    <name type="scientific">Blautia hansenii</name>
    <name type="common">Ruminococcus hansenii</name>
    <dbReference type="NCBI Taxonomy" id="1322"/>
    <lineage>
        <taxon>Bacteria</taxon>
        <taxon>Bacillati</taxon>
        <taxon>Bacillota</taxon>
        <taxon>Clostridia</taxon>
        <taxon>Lachnospirales</taxon>
        <taxon>Lachnospiraceae</taxon>
        <taxon>Blautia</taxon>
    </lineage>
</organism>
<dbReference type="PANTHER" id="PTHR35007">
    <property type="entry name" value="INTEGRAL MEMBRANE PROTEIN-RELATED"/>
    <property type="match status" value="1"/>
</dbReference>
<reference evidence="8 9" key="1">
    <citation type="journal article" date="2020" name="Cell Host Microbe">
        <title>Functional and Genomic Variation between Human-Derived Isolates of Lachnospiraceae Reveals Inter- and Intra-Species Diversity.</title>
        <authorList>
            <person name="Sorbara M.T."/>
            <person name="Littmann E.R."/>
            <person name="Fontana E."/>
            <person name="Moody T.U."/>
            <person name="Kohout C.E."/>
            <person name="Gjonbalaj M."/>
            <person name="Eaton V."/>
            <person name="Seok R."/>
            <person name="Leiner I.M."/>
            <person name="Pamer E.G."/>
        </authorList>
    </citation>
    <scope>NUCLEOTIDE SEQUENCE [LARGE SCALE GENOMIC DNA]</scope>
    <source>
        <strain evidence="8 9">MSK.15.26</strain>
    </source>
</reference>
<evidence type="ECO:0000313" key="8">
    <source>
        <dbReference type="EMBL" id="NSJ87357.1"/>
    </source>
</evidence>
<comment type="caution">
    <text evidence="8">The sequence shown here is derived from an EMBL/GenBank/DDBJ whole genome shotgun (WGS) entry which is preliminary data.</text>
</comment>
<feature type="transmembrane region" description="Helical" evidence="6">
    <location>
        <begin position="226"/>
        <end position="248"/>
    </location>
</feature>